<dbReference type="GeneID" id="67010555"/>
<dbReference type="Pfam" id="PF00144">
    <property type="entry name" value="Beta-lactamase"/>
    <property type="match status" value="1"/>
</dbReference>
<comment type="similarity">
    <text evidence="1">Belongs to the class-A beta-lactamase family.</text>
</comment>
<dbReference type="SUPFAM" id="SSF56601">
    <property type="entry name" value="beta-lactamase/transpeptidase-like"/>
    <property type="match status" value="1"/>
</dbReference>
<evidence type="ECO:0000256" key="2">
    <source>
        <dbReference type="ARBA" id="ARBA00022801"/>
    </source>
</evidence>
<dbReference type="InterPro" id="IPR001466">
    <property type="entry name" value="Beta-lactam-related"/>
</dbReference>
<keyword evidence="5" id="KW-1185">Reference proteome</keyword>
<comment type="caution">
    <text evidence="4">The sequence shown here is derived from an EMBL/GenBank/DDBJ whole genome shotgun (WGS) entry which is preliminary data.</text>
</comment>
<evidence type="ECO:0000313" key="4">
    <source>
        <dbReference type="EMBL" id="CAG5182916.1"/>
    </source>
</evidence>
<dbReference type="GO" id="GO:0016787">
    <property type="term" value="F:hydrolase activity"/>
    <property type="evidence" value="ECO:0007669"/>
    <property type="project" value="UniProtKB-KW"/>
</dbReference>
<dbReference type="EMBL" id="CAJRGZ010000027">
    <property type="protein sequence ID" value="CAG5182916.1"/>
    <property type="molecule type" value="Genomic_DNA"/>
</dbReference>
<reference evidence="4" key="1">
    <citation type="submission" date="2021-05" db="EMBL/GenBank/DDBJ databases">
        <authorList>
            <person name="Stam R."/>
        </authorList>
    </citation>
    <scope>NUCLEOTIDE SEQUENCE</scope>
    <source>
        <strain evidence="4">CS162</strain>
    </source>
</reference>
<evidence type="ECO:0000259" key="3">
    <source>
        <dbReference type="Pfam" id="PF00144"/>
    </source>
</evidence>
<dbReference type="Proteomes" id="UP000676310">
    <property type="component" value="Unassembled WGS sequence"/>
</dbReference>
<feature type="domain" description="Beta-lactamase-related" evidence="3">
    <location>
        <begin position="49"/>
        <end position="339"/>
    </location>
</feature>
<dbReference type="AlphaFoldDB" id="A0A8J2I9K1"/>
<evidence type="ECO:0000313" key="5">
    <source>
        <dbReference type="Proteomes" id="UP000676310"/>
    </source>
</evidence>
<accession>A0A8J2I9K1</accession>
<organism evidence="4 5">
    <name type="scientific">Alternaria atra</name>
    <dbReference type="NCBI Taxonomy" id="119953"/>
    <lineage>
        <taxon>Eukaryota</taxon>
        <taxon>Fungi</taxon>
        <taxon>Dikarya</taxon>
        <taxon>Ascomycota</taxon>
        <taxon>Pezizomycotina</taxon>
        <taxon>Dothideomycetes</taxon>
        <taxon>Pleosporomycetidae</taxon>
        <taxon>Pleosporales</taxon>
        <taxon>Pleosporineae</taxon>
        <taxon>Pleosporaceae</taxon>
        <taxon>Alternaria</taxon>
        <taxon>Alternaria sect. Ulocladioides</taxon>
    </lineage>
</organism>
<dbReference type="RefSeq" id="XP_043173970.1">
    <property type="nucleotide sequence ID" value="XM_043318035.1"/>
</dbReference>
<dbReference type="Gene3D" id="3.40.710.10">
    <property type="entry name" value="DD-peptidase/beta-lactamase superfamily"/>
    <property type="match status" value="2"/>
</dbReference>
<gene>
    <name evidence="4" type="ORF">ALTATR162_LOCUS10399</name>
</gene>
<dbReference type="InterPro" id="IPR012338">
    <property type="entry name" value="Beta-lactam/transpept-like"/>
</dbReference>
<protein>
    <recommendedName>
        <fullName evidence="3">Beta-lactamase-related domain-containing protein</fullName>
    </recommendedName>
</protein>
<dbReference type="OrthoDB" id="428260at2759"/>
<keyword evidence="2" id="KW-0378">Hydrolase</keyword>
<sequence length="357" mass="40405">MNSFDDNFDSLRQQFERDKQPISPLTLGAISSFRYVKSFGKESSDYTKSDGLYWLASSTKLVTTIAVMQCVERRQLDLNGDIAEVLPEWKDPKILAGFDEQSEAIFRPATKTITLRQVIPEKFPQQFLVSEPGERWLYSPGIDWAGVMVERITSMKLGEYMQRHIFDVVAAKDATFHPEQREELRARKAKDWERVGESIQEQEHPYWPERVEADFGGGGLFATVDDLLKIYQGILSGQLLQPETAKEMFQSHLETSKGLDNPEEYSLSSRNAIWNTIPDDIPVSFGIGGLINTAAVPKRRGVNSITWSGLPNCYWWIDFNNGVAGVYLSQLVPTGDDKAVELLAGFEEWVYSNLAKS</sequence>
<dbReference type="PANTHER" id="PTHR43283">
    <property type="entry name" value="BETA-LACTAMASE-RELATED"/>
    <property type="match status" value="1"/>
</dbReference>
<dbReference type="PANTHER" id="PTHR43283:SF17">
    <property type="entry name" value="(LOVD), PUTATIVE (AFU_ORTHOLOGUE AFUA_5G00920)-RELATED"/>
    <property type="match status" value="1"/>
</dbReference>
<proteinExistence type="inferred from homology"/>
<name>A0A8J2I9K1_9PLEO</name>
<dbReference type="InterPro" id="IPR050789">
    <property type="entry name" value="Diverse_Enzym_Activities"/>
</dbReference>
<evidence type="ECO:0000256" key="1">
    <source>
        <dbReference type="ARBA" id="ARBA00009009"/>
    </source>
</evidence>